<dbReference type="GO" id="GO:0016746">
    <property type="term" value="F:acyltransferase activity"/>
    <property type="evidence" value="ECO:0007669"/>
    <property type="project" value="UniProtKB-KW"/>
</dbReference>
<keyword evidence="4" id="KW-1185">Reference proteome</keyword>
<organism evidence="3 4">
    <name type="scientific">Qipengyuania gelatinilytica</name>
    <dbReference type="NCBI Taxonomy" id="2867231"/>
    <lineage>
        <taxon>Bacteria</taxon>
        <taxon>Pseudomonadati</taxon>
        <taxon>Pseudomonadota</taxon>
        <taxon>Alphaproteobacteria</taxon>
        <taxon>Sphingomonadales</taxon>
        <taxon>Erythrobacteraceae</taxon>
        <taxon>Qipengyuania</taxon>
    </lineage>
</organism>
<evidence type="ECO:0000256" key="2">
    <source>
        <dbReference type="ARBA" id="ARBA00022679"/>
    </source>
</evidence>
<dbReference type="InterPro" id="IPR051159">
    <property type="entry name" value="Hexapeptide_acetyltransf"/>
</dbReference>
<name>A0ABX9A1B1_9SPHN</name>
<comment type="similarity">
    <text evidence="1">Belongs to the transferase hexapeptide repeat family.</text>
</comment>
<dbReference type="SUPFAM" id="SSF51161">
    <property type="entry name" value="Trimeric LpxA-like enzymes"/>
    <property type="match status" value="1"/>
</dbReference>
<evidence type="ECO:0000256" key="1">
    <source>
        <dbReference type="ARBA" id="ARBA00007274"/>
    </source>
</evidence>
<evidence type="ECO:0000313" key="3">
    <source>
        <dbReference type="EMBL" id="QZD95070.1"/>
    </source>
</evidence>
<dbReference type="PANTHER" id="PTHR23416:SF23">
    <property type="entry name" value="ACETYLTRANSFERASE C18B11.09C-RELATED"/>
    <property type="match status" value="1"/>
</dbReference>
<evidence type="ECO:0000313" key="4">
    <source>
        <dbReference type="Proteomes" id="UP000824321"/>
    </source>
</evidence>
<dbReference type="PANTHER" id="PTHR23416">
    <property type="entry name" value="SIALIC ACID SYNTHASE-RELATED"/>
    <property type="match status" value="1"/>
</dbReference>
<keyword evidence="2" id="KW-0808">Transferase</keyword>
<accession>A0ABX9A1B1</accession>
<dbReference type="Gene3D" id="2.160.10.10">
    <property type="entry name" value="Hexapeptide repeat proteins"/>
    <property type="match status" value="1"/>
</dbReference>
<dbReference type="Pfam" id="PF00132">
    <property type="entry name" value="Hexapep"/>
    <property type="match status" value="1"/>
</dbReference>
<dbReference type="InterPro" id="IPR001451">
    <property type="entry name" value="Hexapep"/>
</dbReference>
<keyword evidence="3" id="KW-0012">Acyltransferase</keyword>
<reference evidence="3 4" key="1">
    <citation type="submission" date="2021-08" db="EMBL/GenBank/DDBJ databases">
        <title>Comparative Genomics Analysis of the Genus Qipengyuania Reveals Extensive Genetic Diversity and Metabolic Versatility, Including the Description of Fifteen Novel Species.</title>
        <authorList>
            <person name="Liu Y."/>
        </authorList>
    </citation>
    <scope>NUCLEOTIDE SEQUENCE [LARGE SCALE GENOMIC DNA]</scope>
    <source>
        <strain evidence="3 4">1NDH1</strain>
    </source>
</reference>
<dbReference type="RefSeq" id="WP_221430812.1">
    <property type="nucleotide sequence ID" value="NZ_CP081294.1"/>
</dbReference>
<proteinExistence type="inferred from homology"/>
<gene>
    <name evidence="3" type="ORF">K3136_13530</name>
</gene>
<dbReference type="InterPro" id="IPR011004">
    <property type="entry name" value="Trimer_LpxA-like_sf"/>
</dbReference>
<sequence length="148" mass="15814">MIADRLKVLRTSLHRRIAGARRTYLRSVWGMNIGSGARISLKARLDFTNPKGVHIGENTIVTPSVQIFTHDFVRANHVDTFIGSNCFIGAGSIILPGVRIGDHCIIAAGSVVTSDVPDRSIAAGNPARVIKSGIRTGHYGMLVGPTVS</sequence>
<dbReference type="EMBL" id="CP081294">
    <property type="protein sequence ID" value="QZD95070.1"/>
    <property type="molecule type" value="Genomic_DNA"/>
</dbReference>
<dbReference type="Proteomes" id="UP000824321">
    <property type="component" value="Chromosome"/>
</dbReference>
<protein>
    <submittedName>
        <fullName evidence="3">Acyltransferase</fullName>
    </submittedName>
</protein>